<gene>
    <name evidence="13" type="ORF">DCAF_LOCUS27173</name>
</gene>
<dbReference type="GO" id="GO:0004674">
    <property type="term" value="F:protein serine/threonine kinase activity"/>
    <property type="evidence" value="ECO:0007669"/>
    <property type="project" value="UniProtKB-KW"/>
</dbReference>
<dbReference type="SUPFAM" id="SSF56112">
    <property type="entry name" value="Protein kinase-like (PK-like)"/>
    <property type="match status" value="1"/>
</dbReference>
<sequence>MPLFLPNLSEAKEKHAITAIAIDADKNSQLAVKWAIENFSNHNNHHFILVHVRTKTFNPQDFDAAPKEGRPPTQQEVEIFIPYRGFCERKGVESKEVVIHDIDIAKALIDYIGNNCIDNIVLGASSRNPLTRKFRNLDIPSSLLKLAPHSCGVYVISKGKIQTSRSRPQKPATAASIPRLPQTPTSTASSPRKPQTPTSDASSPRQVQTPSGAATPPEQPLTPTSPAATLWQPETPPSYAATPRNLQMLTHMGTSPWQQNHQGSVPYLLYDSPKHEDVSSNPMPMATREECTFNYRTRTTSMDGPALNALNGDYVSRLSEFSGPPSFVSTEISSEDLEFSITSESCKDFSPTTNEVEAELRRLKLELKQSMEMYNSVCKEAVLARHMASELQVLHALKARKLDEAKLAEEAALSLAEMEKQKAKKAIEAAKMAQRLAQMEAQKRHEAEMRAMQEAEERKKAMKSLAQNIVLYRKYTIEEIEVATNYFESSNKIGEGGYGPVYKATLDHTPVAIKVLRPDLSQGQRQFHNEVQVLSNMRHPHMVILLGACPEYGCLVYEHMEKGSLEDCLFRKGNTPPIPWRKRFSIASEIATGLLFLHETKPEPLVHRDLKPANILLDRNYVSKISDVGLARLVPPALADSITQYCLTEAAGTFCYIDPEYQQTGLLGVKSDLYSLGIILLQLITAKNPMGLSHQVEQAIEKGTFSDILDPTQTDWLVEEALSLAKLALKCCELRKKDRPDLASVVLPELNRLKHLVLADETDENHRVLPQPHPYGSVSKGKCHNSQDGSGVSRTCPSSSASTLTTLPAAGKLESLRHREETEQEKKPPWENSLVAAGRHFQVVLLILMLRSTG</sequence>
<dbReference type="AlphaFoldDB" id="A0AAV1SV39"/>
<comment type="catalytic activity">
    <reaction evidence="8">
        <text>L-threonyl-[protein] + ATP = O-phospho-L-threonyl-[protein] + ADP + H(+)</text>
        <dbReference type="Rhea" id="RHEA:46608"/>
        <dbReference type="Rhea" id="RHEA-COMP:11060"/>
        <dbReference type="Rhea" id="RHEA-COMP:11605"/>
        <dbReference type="ChEBI" id="CHEBI:15378"/>
        <dbReference type="ChEBI" id="CHEBI:30013"/>
        <dbReference type="ChEBI" id="CHEBI:30616"/>
        <dbReference type="ChEBI" id="CHEBI:61977"/>
        <dbReference type="ChEBI" id="CHEBI:456216"/>
        <dbReference type="EC" id="2.7.11.1"/>
    </reaction>
</comment>
<proteinExistence type="predicted"/>
<feature type="region of interest" description="Disordered" evidence="11">
    <location>
        <begin position="764"/>
        <end position="831"/>
    </location>
</feature>
<feature type="domain" description="Protein kinase" evidence="12">
    <location>
        <begin position="487"/>
        <end position="758"/>
    </location>
</feature>
<dbReference type="CDD" id="cd01989">
    <property type="entry name" value="USP_STK_Ubox_N"/>
    <property type="match status" value="1"/>
</dbReference>
<dbReference type="GO" id="GO:0005524">
    <property type="term" value="F:ATP binding"/>
    <property type="evidence" value="ECO:0007669"/>
    <property type="project" value="UniProtKB-KW"/>
</dbReference>
<dbReference type="InterPro" id="IPR006016">
    <property type="entry name" value="UspA"/>
</dbReference>
<comment type="catalytic activity">
    <reaction evidence="9">
        <text>L-seryl-[protein] + ATP = O-phospho-L-seryl-[protein] + ADP + H(+)</text>
        <dbReference type="Rhea" id="RHEA:17989"/>
        <dbReference type="Rhea" id="RHEA-COMP:9863"/>
        <dbReference type="Rhea" id="RHEA-COMP:11604"/>
        <dbReference type="ChEBI" id="CHEBI:15378"/>
        <dbReference type="ChEBI" id="CHEBI:29999"/>
        <dbReference type="ChEBI" id="CHEBI:30616"/>
        <dbReference type="ChEBI" id="CHEBI:83421"/>
        <dbReference type="ChEBI" id="CHEBI:456216"/>
        <dbReference type="EC" id="2.7.11.1"/>
    </reaction>
</comment>
<evidence type="ECO:0000256" key="5">
    <source>
        <dbReference type="ARBA" id="ARBA00022777"/>
    </source>
</evidence>
<dbReference type="InterPro" id="IPR011009">
    <property type="entry name" value="Kinase-like_dom_sf"/>
</dbReference>
<evidence type="ECO:0000256" key="7">
    <source>
        <dbReference type="ARBA" id="ARBA00022840"/>
    </source>
</evidence>
<organism evidence="13 14">
    <name type="scientific">Dovyalis caffra</name>
    <dbReference type="NCBI Taxonomy" id="77055"/>
    <lineage>
        <taxon>Eukaryota</taxon>
        <taxon>Viridiplantae</taxon>
        <taxon>Streptophyta</taxon>
        <taxon>Embryophyta</taxon>
        <taxon>Tracheophyta</taxon>
        <taxon>Spermatophyta</taxon>
        <taxon>Magnoliopsida</taxon>
        <taxon>eudicotyledons</taxon>
        <taxon>Gunneridae</taxon>
        <taxon>Pentapetalae</taxon>
        <taxon>rosids</taxon>
        <taxon>fabids</taxon>
        <taxon>Malpighiales</taxon>
        <taxon>Salicaceae</taxon>
        <taxon>Flacourtieae</taxon>
        <taxon>Dovyalis</taxon>
    </lineage>
</organism>
<dbReference type="PANTHER" id="PTHR45647">
    <property type="entry name" value="OS02G0152300 PROTEIN"/>
    <property type="match status" value="1"/>
</dbReference>
<dbReference type="EMBL" id="CAWUPB010001197">
    <property type="protein sequence ID" value="CAK7356892.1"/>
    <property type="molecule type" value="Genomic_DNA"/>
</dbReference>
<name>A0AAV1SV39_9ROSI</name>
<dbReference type="Pfam" id="PF00069">
    <property type="entry name" value="Pkinase"/>
    <property type="match status" value="1"/>
</dbReference>
<keyword evidence="4" id="KW-0547">Nucleotide-binding</keyword>
<evidence type="ECO:0000256" key="2">
    <source>
        <dbReference type="ARBA" id="ARBA00022527"/>
    </source>
</evidence>
<keyword evidence="6" id="KW-0833">Ubl conjugation pathway</keyword>
<dbReference type="Gene3D" id="3.30.200.20">
    <property type="entry name" value="Phosphorylase Kinase, domain 1"/>
    <property type="match status" value="1"/>
</dbReference>
<dbReference type="InterPro" id="IPR008271">
    <property type="entry name" value="Ser/Thr_kinase_AS"/>
</dbReference>
<evidence type="ECO:0000256" key="6">
    <source>
        <dbReference type="ARBA" id="ARBA00022786"/>
    </source>
</evidence>
<keyword evidence="5" id="KW-0418">Kinase</keyword>
<feature type="coiled-coil region" evidence="10">
    <location>
        <begin position="413"/>
        <end position="465"/>
    </location>
</feature>
<dbReference type="FunFam" id="1.10.510.10:FF:001023">
    <property type="entry name" value="Os07g0541700 protein"/>
    <property type="match status" value="1"/>
</dbReference>
<dbReference type="GO" id="GO:0061630">
    <property type="term" value="F:ubiquitin protein ligase activity"/>
    <property type="evidence" value="ECO:0007669"/>
    <property type="project" value="UniProtKB-EC"/>
</dbReference>
<evidence type="ECO:0000256" key="9">
    <source>
        <dbReference type="ARBA" id="ARBA00048679"/>
    </source>
</evidence>
<reference evidence="13 14" key="1">
    <citation type="submission" date="2024-01" db="EMBL/GenBank/DDBJ databases">
        <authorList>
            <person name="Waweru B."/>
        </authorList>
    </citation>
    <scope>NUCLEOTIDE SEQUENCE [LARGE SCALE GENOMIC DNA]</scope>
</reference>
<evidence type="ECO:0000256" key="4">
    <source>
        <dbReference type="ARBA" id="ARBA00022741"/>
    </source>
</evidence>
<dbReference type="FunFam" id="3.30.200.20:FF:000162">
    <property type="entry name" value="Adenine nucleotide alpha hydrolase-like domain kinase"/>
    <property type="match status" value="1"/>
</dbReference>
<dbReference type="PROSITE" id="PS50011">
    <property type="entry name" value="PROTEIN_KINASE_DOM"/>
    <property type="match status" value="1"/>
</dbReference>
<keyword evidence="3" id="KW-0808">Transferase</keyword>
<evidence type="ECO:0000256" key="8">
    <source>
        <dbReference type="ARBA" id="ARBA00047899"/>
    </source>
</evidence>
<dbReference type="InterPro" id="IPR000719">
    <property type="entry name" value="Prot_kinase_dom"/>
</dbReference>
<dbReference type="PROSITE" id="PS00108">
    <property type="entry name" value="PROTEIN_KINASE_ST"/>
    <property type="match status" value="1"/>
</dbReference>
<evidence type="ECO:0000313" key="14">
    <source>
        <dbReference type="Proteomes" id="UP001314170"/>
    </source>
</evidence>
<comment type="caution">
    <text evidence="13">The sequence shown here is derived from an EMBL/GenBank/DDBJ whole genome shotgun (WGS) entry which is preliminary data.</text>
</comment>
<feature type="region of interest" description="Disordered" evidence="11">
    <location>
        <begin position="161"/>
        <end position="241"/>
    </location>
</feature>
<keyword evidence="14" id="KW-1185">Reference proteome</keyword>
<accession>A0AAV1SV39</accession>
<dbReference type="SUPFAM" id="SSF52402">
    <property type="entry name" value="Adenine nucleotide alpha hydrolases-like"/>
    <property type="match status" value="1"/>
</dbReference>
<dbReference type="PANTHER" id="PTHR45647:SF93">
    <property type="entry name" value="KINASE WITH ADENINE NUCLEOTIDE ALPHA HYDROLASES-LIKE DOMAIN-CONTAINING PROTEIN"/>
    <property type="match status" value="1"/>
</dbReference>
<comment type="catalytic activity">
    <reaction evidence="1">
        <text>S-ubiquitinyl-[E2 ubiquitin-conjugating enzyme]-L-cysteine + [acceptor protein]-L-lysine = [E2 ubiquitin-conjugating enzyme]-L-cysteine + N(6)-ubiquitinyl-[acceptor protein]-L-lysine.</text>
        <dbReference type="EC" id="2.3.2.27"/>
    </reaction>
</comment>
<keyword evidence="10" id="KW-0175">Coiled coil</keyword>
<dbReference type="Pfam" id="PF00582">
    <property type="entry name" value="Usp"/>
    <property type="match status" value="1"/>
</dbReference>
<dbReference type="Gene3D" id="3.40.50.620">
    <property type="entry name" value="HUPs"/>
    <property type="match status" value="1"/>
</dbReference>
<dbReference type="Gene3D" id="1.10.510.10">
    <property type="entry name" value="Transferase(Phosphotransferase) domain 1"/>
    <property type="match status" value="1"/>
</dbReference>
<dbReference type="Proteomes" id="UP001314170">
    <property type="component" value="Unassembled WGS sequence"/>
</dbReference>
<evidence type="ECO:0000259" key="12">
    <source>
        <dbReference type="PROSITE" id="PS50011"/>
    </source>
</evidence>
<evidence type="ECO:0000256" key="10">
    <source>
        <dbReference type="SAM" id="Coils"/>
    </source>
</evidence>
<feature type="compositionally biased region" description="Low complexity" evidence="11">
    <location>
        <begin position="797"/>
        <end position="810"/>
    </location>
</feature>
<dbReference type="SMART" id="SM00220">
    <property type="entry name" value="S_TKc"/>
    <property type="match status" value="1"/>
</dbReference>
<evidence type="ECO:0000256" key="11">
    <source>
        <dbReference type="SAM" id="MobiDB-lite"/>
    </source>
</evidence>
<evidence type="ECO:0000313" key="13">
    <source>
        <dbReference type="EMBL" id="CAK7356892.1"/>
    </source>
</evidence>
<feature type="compositionally biased region" description="Basic and acidic residues" evidence="11">
    <location>
        <begin position="814"/>
        <end position="829"/>
    </location>
</feature>
<keyword evidence="2" id="KW-0723">Serine/threonine-protein kinase</keyword>
<feature type="compositionally biased region" description="Polar residues" evidence="11">
    <location>
        <begin position="182"/>
        <end position="212"/>
    </location>
</feature>
<evidence type="ECO:0000256" key="3">
    <source>
        <dbReference type="ARBA" id="ARBA00022679"/>
    </source>
</evidence>
<protein>
    <recommendedName>
        <fullName evidence="12">Protein kinase domain-containing protein</fullName>
    </recommendedName>
</protein>
<feature type="compositionally biased region" description="Polar residues" evidence="11">
    <location>
        <begin position="784"/>
        <end position="796"/>
    </location>
</feature>
<dbReference type="InterPro" id="IPR014729">
    <property type="entry name" value="Rossmann-like_a/b/a_fold"/>
</dbReference>
<evidence type="ECO:0000256" key="1">
    <source>
        <dbReference type="ARBA" id="ARBA00000900"/>
    </source>
</evidence>
<dbReference type="InterPro" id="IPR051348">
    <property type="entry name" value="U-box_ubiquitin_ligases"/>
</dbReference>
<keyword evidence="7" id="KW-0067">ATP-binding</keyword>